<reference evidence="19 20" key="1">
    <citation type="journal article" date="2007" name="Proc. Natl. Acad. Sci. U.S.A.">
        <title>The tiny eukaryote Ostreococcus provides genomic insights into the paradox of plankton speciation.</title>
        <authorList>
            <person name="Palenik B."/>
            <person name="Grimwood J."/>
            <person name="Aerts A."/>
            <person name="Rouze P."/>
            <person name="Salamov A."/>
            <person name="Putnam N."/>
            <person name="Dupont C."/>
            <person name="Jorgensen R."/>
            <person name="Derelle E."/>
            <person name="Rombauts S."/>
            <person name="Zhou K."/>
            <person name="Otillar R."/>
            <person name="Merchant S.S."/>
            <person name="Podell S."/>
            <person name="Gaasterland T."/>
            <person name="Napoli C."/>
            <person name="Gendler K."/>
            <person name="Manuell A."/>
            <person name="Tai V."/>
            <person name="Vallon O."/>
            <person name="Piganeau G."/>
            <person name="Jancek S."/>
            <person name="Heijde M."/>
            <person name="Jabbari K."/>
            <person name="Bowler C."/>
            <person name="Lohr M."/>
            <person name="Robbens S."/>
            <person name="Werner G."/>
            <person name="Dubchak I."/>
            <person name="Pazour G.J."/>
            <person name="Ren Q."/>
            <person name="Paulsen I."/>
            <person name="Delwiche C."/>
            <person name="Schmutz J."/>
            <person name="Rokhsar D."/>
            <person name="Van de Peer Y."/>
            <person name="Moreau H."/>
            <person name="Grigoriev I.V."/>
        </authorList>
    </citation>
    <scope>NUCLEOTIDE SEQUENCE [LARGE SCALE GENOMIC DNA]</scope>
    <source>
        <strain evidence="19 20">CCE9901</strain>
    </source>
</reference>
<dbReference type="OrthoDB" id="1413014at2759"/>
<evidence type="ECO:0000256" key="3">
    <source>
        <dbReference type="ARBA" id="ARBA00010044"/>
    </source>
</evidence>
<keyword evidence="12 17" id="KW-1133">Transmembrane helix</keyword>
<dbReference type="GO" id="GO:0045037">
    <property type="term" value="P:protein import into chloroplast stroma"/>
    <property type="evidence" value="ECO:0007669"/>
    <property type="project" value="TreeGrafter"/>
</dbReference>
<evidence type="ECO:0000256" key="11">
    <source>
        <dbReference type="ARBA" id="ARBA00022840"/>
    </source>
</evidence>
<evidence type="ECO:0000256" key="5">
    <source>
        <dbReference type="ARBA" id="ARBA00022670"/>
    </source>
</evidence>
<dbReference type="GO" id="GO:0006508">
    <property type="term" value="P:proteolysis"/>
    <property type="evidence" value="ECO:0007669"/>
    <property type="project" value="UniProtKB-KW"/>
</dbReference>
<evidence type="ECO:0000313" key="20">
    <source>
        <dbReference type="Proteomes" id="UP000001568"/>
    </source>
</evidence>
<keyword evidence="14" id="KW-0496">Mitochondrion</keyword>
<dbReference type="Gene3D" id="1.20.58.760">
    <property type="entry name" value="Peptidase M41"/>
    <property type="match status" value="1"/>
</dbReference>
<dbReference type="PANTHER" id="PTHR23076">
    <property type="entry name" value="METALLOPROTEASE M41 FTSH"/>
    <property type="match status" value="1"/>
</dbReference>
<dbReference type="Gramene" id="ABO98328">
    <property type="protein sequence ID" value="ABO98328"/>
    <property type="gene ID" value="OSTLU_38163"/>
</dbReference>
<feature type="compositionally biased region" description="Low complexity" evidence="16">
    <location>
        <begin position="54"/>
        <end position="81"/>
    </location>
</feature>
<keyword evidence="20" id="KW-1185">Reference proteome</keyword>
<dbReference type="Pfam" id="PF00004">
    <property type="entry name" value="AAA"/>
    <property type="match status" value="1"/>
</dbReference>
<dbReference type="NCBIfam" id="TIGR01241">
    <property type="entry name" value="FtsH_fam"/>
    <property type="match status" value="1"/>
</dbReference>
<dbReference type="InterPro" id="IPR041569">
    <property type="entry name" value="AAA_lid_3"/>
</dbReference>
<feature type="compositionally biased region" description="Basic and acidic residues" evidence="16">
    <location>
        <begin position="766"/>
        <end position="777"/>
    </location>
</feature>
<keyword evidence="15 17" id="KW-0472">Membrane</keyword>
<evidence type="ECO:0000256" key="14">
    <source>
        <dbReference type="ARBA" id="ARBA00023128"/>
    </source>
</evidence>
<dbReference type="Gene3D" id="3.40.50.300">
    <property type="entry name" value="P-loop containing nucleotide triphosphate hydrolases"/>
    <property type="match status" value="1"/>
</dbReference>
<dbReference type="SMART" id="SM00382">
    <property type="entry name" value="AAA"/>
    <property type="match status" value="1"/>
</dbReference>
<evidence type="ECO:0000259" key="18">
    <source>
        <dbReference type="SMART" id="SM00382"/>
    </source>
</evidence>
<evidence type="ECO:0000256" key="10">
    <source>
        <dbReference type="ARBA" id="ARBA00022833"/>
    </source>
</evidence>
<dbReference type="GeneID" id="5003937"/>
<dbReference type="InterPro" id="IPR037219">
    <property type="entry name" value="Peptidase_M41-like"/>
</dbReference>
<dbReference type="InterPro" id="IPR000642">
    <property type="entry name" value="Peptidase_M41"/>
</dbReference>
<feature type="transmembrane region" description="Helical" evidence="17">
    <location>
        <begin position="250"/>
        <end position="272"/>
    </location>
</feature>
<dbReference type="HAMAP" id="MF_01458">
    <property type="entry name" value="FtsH"/>
    <property type="match status" value="1"/>
</dbReference>
<dbReference type="InterPro" id="IPR003960">
    <property type="entry name" value="ATPase_AAA_CS"/>
</dbReference>
<dbReference type="OMA" id="HAINAVS"/>
<evidence type="ECO:0000256" key="4">
    <source>
        <dbReference type="ARBA" id="ARBA00010550"/>
    </source>
</evidence>
<name>A4S456_OSTLU</name>
<dbReference type="GO" id="GO:0004176">
    <property type="term" value="F:ATP-dependent peptidase activity"/>
    <property type="evidence" value="ECO:0007669"/>
    <property type="project" value="InterPro"/>
</dbReference>
<evidence type="ECO:0000256" key="12">
    <source>
        <dbReference type="ARBA" id="ARBA00022989"/>
    </source>
</evidence>
<keyword evidence="5" id="KW-0645">Protease</keyword>
<keyword evidence="11" id="KW-0067">ATP-binding</keyword>
<feature type="region of interest" description="Disordered" evidence="16">
    <location>
        <begin position="1"/>
        <end position="85"/>
    </location>
</feature>
<dbReference type="FunFam" id="1.20.58.760:FF:000002">
    <property type="entry name" value="ATP-dependent zinc metalloprotease FtsH"/>
    <property type="match status" value="1"/>
</dbReference>
<dbReference type="FunFam" id="3.40.50.300:FF:000195">
    <property type="entry name" value="ATP-dependent zinc metalloprotease FTSH 11"/>
    <property type="match status" value="1"/>
</dbReference>
<evidence type="ECO:0000256" key="15">
    <source>
        <dbReference type="ARBA" id="ARBA00023136"/>
    </source>
</evidence>
<evidence type="ECO:0000256" key="17">
    <source>
        <dbReference type="SAM" id="Phobius"/>
    </source>
</evidence>
<dbReference type="InterPro" id="IPR003593">
    <property type="entry name" value="AAA+_ATPase"/>
</dbReference>
<feature type="domain" description="AAA+ ATPase" evidence="18">
    <location>
        <begin position="345"/>
        <end position="480"/>
    </location>
</feature>
<evidence type="ECO:0000256" key="7">
    <source>
        <dbReference type="ARBA" id="ARBA00022723"/>
    </source>
</evidence>
<feature type="region of interest" description="Disordered" evidence="16">
    <location>
        <begin position="752"/>
        <end position="800"/>
    </location>
</feature>
<keyword evidence="13" id="KW-0482">Metalloprotease</keyword>
<keyword evidence="9" id="KW-0378">Hydrolase</keyword>
<comment type="similarity">
    <text evidence="3">In the C-terminal section; belongs to the peptidase M41 family.</text>
</comment>
<comment type="similarity">
    <text evidence="4">In the N-terminal section; belongs to the AAA ATPase family.</text>
</comment>
<dbReference type="Pfam" id="PF17862">
    <property type="entry name" value="AAA_lid_3"/>
    <property type="match status" value="1"/>
</dbReference>
<evidence type="ECO:0000256" key="2">
    <source>
        <dbReference type="ARBA" id="ARBA00004325"/>
    </source>
</evidence>
<dbReference type="PANTHER" id="PTHR23076:SF97">
    <property type="entry name" value="ATP-DEPENDENT ZINC METALLOPROTEASE YME1L1"/>
    <property type="match status" value="1"/>
</dbReference>
<dbReference type="InterPro" id="IPR003959">
    <property type="entry name" value="ATPase_AAA_core"/>
</dbReference>
<feature type="compositionally biased region" description="Low complexity" evidence="16">
    <location>
        <begin position="1"/>
        <end position="19"/>
    </location>
</feature>
<dbReference type="InterPro" id="IPR005936">
    <property type="entry name" value="FtsH"/>
</dbReference>
<dbReference type="Pfam" id="PF01434">
    <property type="entry name" value="Peptidase_M41"/>
    <property type="match status" value="1"/>
</dbReference>
<accession>A4S456</accession>
<dbReference type="AlphaFoldDB" id="A4S456"/>
<dbReference type="PROSITE" id="PS00674">
    <property type="entry name" value="AAA"/>
    <property type="match status" value="1"/>
</dbReference>
<comment type="subcellular location">
    <subcellularLocation>
        <location evidence="2">Mitochondrion membrane</location>
    </subcellularLocation>
</comment>
<dbReference type="Gene3D" id="1.10.8.60">
    <property type="match status" value="1"/>
</dbReference>
<dbReference type="STRING" id="436017.A4S456"/>
<dbReference type="FunFam" id="1.10.8.60:FF:000001">
    <property type="entry name" value="ATP-dependent zinc metalloprotease FtsH"/>
    <property type="match status" value="1"/>
</dbReference>
<dbReference type="eggNOG" id="KOG0734">
    <property type="taxonomic scope" value="Eukaryota"/>
</dbReference>
<organism evidence="19 20">
    <name type="scientific">Ostreococcus lucimarinus (strain CCE9901)</name>
    <dbReference type="NCBI Taxonomy" id="436017"/>
    <lineage>
        <taxon>Eukaryota</taxon>
        <taxon>Viridiplantae</taxon>
        <taxon>Chlorophyta</taxon>
        <taxon>Mamiellophyceae</taxon>
        <taxon>Mamiellales</taxon>
        <taxon>Bathycoccaceae</taxon>
        <taxon>Ostreococcus</taxon>
    </lineage>
</organism>
<dbReference type="KEGG" id="olu:OSTLU_38163"/>
<evidence type="ECO:0000256" key="9">
    <source>
        <dbReference type="ARBA" id="ARBA00022801"/>
    </source>
</evidence>
<feature type="region of interest" description="Disordered" evidence="16">
    <location>
        <begin position="277"/>
        <end position="305"/>
    </location>
</feature>
<evidence type="ECO:0000256" key="6">
    <source>
        <dbReference type="ARBA" id="ARBA00022692"/>
    </source>
</evidence>
<dbReference type="GO" id="GO:0009507">
    <property type="term" value="C:chloroplast"/>
    <property type="evidence" value="ECO:0007669"/>
    <property type="project" value="TreeGrafter"/>
</dbReference>
<sequence length="800" mass="85483">MTTTTTRATRGTVVVVGGRARAREGREGARSGRTRREARGREDEDETGEDEARGASAEGSSETTTGGSETSTSETAATATGREGGKASWIRAKAKAFADGLPFAANKKKWDALFADADASPLDAAKQDVLMRELLAYDRNDDLMKRFETRRYASGPVSVLAYVTALVRTNRLEHFVAGGDAGFGKPLPSFDESTAYRKLPDLLGDLSERSKGADALVPLETGKSAQAPLHVAFVGGVGGLAPPQSAGRRLLNAFLGFMLFIASLSFLSTLALHESGSSASSSLGPGSNGGGPNFDPKQFNKDTMPEKSLKTFDDVKGCDEAKDELAEIVEYLRNPEKFTRLGGKLPKGVLLTGPPGTGKTLLARAVAGEADVPFFYRSGSEFEEMFVGVGSKRVRQLFAAAKKKTPCIVFIDEIDSIGTSRKSIENQHRKTLNQLLTEMDGFEQNDGIIVLAATNIPESLDPALTRPGRFDRMVHVPNPDIGGRREILEHYLDDKPTTSDVDVDKIARGTAGFSGAELFNLVNMAAVQAAMADAPAITAADLDWARDRVLMGAERKSAVLSEENRKLTAYHEAGHALVALKSDAALPIHKATIMPRGSALGMVMQLPDKDETSVNRKQLMARLDVCMGGRLAEELIFGSDEVTTGASGDLQQATRLAFYMISDVGMNTNLGPVHLSSIRGGNAGRGASGSTESAVDGEVIKLLKDSQTRVQKLLKSNLSDLHTIAKALMEKETLTGNEIRALIGMPPAKEPVAVVSRAKPKAPKPKAPEAKAEKPSEDAAEEDETTIIVIQLKDEDDSPK</sequence>
<evidence type="ECO:0000256" key="13">
    <source>
        <dbReference type="ARBA" id="ARBA00023049"/>
    </source>
</evidence>
<evidence type="ECO:0000256" key="16">
    <source>
        <dbReference type="SAM" id="MobiDB-lite"/>
    </source>
</evidence>
<gene>
    <name evidence="19" type="ORF">OSTLU_38163</name>
</gene>
<keyword evidence="10" id="KW-0862">Zinc</keyword>
<dbReference type="HOGENOM" id="CLU_000688_9_3_1"/>
<evidence type="ECO:0000256" key="1">
    <source>
        <dbReference type="ARBA" id="ARBA00001947"/>
    </source>
</evidence>
<dbReference type="GO" id="GO:0004222">
    <property type="term" value="F:metalloendopeptidase activity"/>
    <property type="evidence" value="ECO:0007669"/>
    <property type="project" value="InterPro"/>
</dbReference>
<proteinExistence type="inferred from homology"/>
<keyword evidence="6 17" id="KW-0812">Transmembrane</keyword>
<dbReference type="EMBL" id="CP000590">
    <property type="protein sequence ID" value="ABO98328.1"/>
    <property type="molecule type" value="Genomic_DNA"/>
</dbReference>
<dbReference type="SUPFAM" id="SSF140990">
    <property type="entry name" value="FtsH protease domain-like"/>
    <property type="match status" value="1"/>
</dbReference>
<dbReference type="MEROPS" id="M41.018"/>
<dbReference type="InterPro" id="IPR027417">
    <property type="entry name" value="P-loop_NTPase"/>
</dbReference>
<evidence type="ECO:0000313" key="19">
    <source>
        <dbReference type="EMBL" id="ABO98328.1"/>
    </source>
</evidence>
<keyword evidence="7" id="KW-0479">Metal-binding</keyword>
<feature type="compositionally biased region" description="Basic and acidic residues" evidence="16">
    <location>
        <begin position="21"/>
        <end position="42"/>
    </location>
</feature>
<evidence type="ECO:0000256" key="8">
    <source>
        <dbReference type="ARBA" id="ARBA00022741"/>
    </source>
</evidence>
<comment type="cofactor">
    <cofactor evidence="1">
        <name>Zn(2+)</name>
        <dbReference type="ChEBI" id="CHEBI:29105"/>
    </cofactor>
</comment>
<dbReference type="GO" id="GO:0016887">
    <property type="term" value="F:ATP hydrolysis activity"/>
    <property type="evidence" value="ECO:0007669"/>
    <property type="project" value="InterPro"/>
</dbReference>
<dbReference type="GO" id="GO:0031966">
    <property type="term" value="C:mitochondrial membrane"/>
    <property type="evidence" value="ECO:0007669"/>
    <property type="project" value="UniProtKB-SubCell"/>
</dbReference>
<dbReference type="CDD" id="cd19501">
    <property type="entry name" value="RecA-like_FtsH"/>
    <property type="match status" value="1"/>
</dbReference>
<keyword evidence="8" id="KW-0547">Nucleotide-binding</keyword>
<dbReference type="GO" id="GO:0046872">
    <property type="term" value="F:metal ion binding"/>
    <property type="evidence" value="ECO:0007669"/>
    <property type="project" value="UniProtKB-KW"/>
</dbReference>
<dbReference type="RefSeq" id="XP_001420035.1">
    <property type="nucleotide sequence ID" value="XM_001419998.1"/>
</dbReference>
<dbReference type="SUPFAM" id="SSF52540">
    <property type="entry name" value="P-loop containing nucleoside triphosphate hydrolases"/>
    <property type="match status" value="1"/>
</dbReference>
<dbReference type="Proteomes" id="UP000001568">
    <property type="component" value="Chromosome 10"/>
</dbReference>
<dbReference type="GO" id="GO:0005524">
    <property type="term" value="F:ATP binding"/>
    <property type="evidence" value="ECO:0007669"/>
    <property type="project" value="UniProtKB-KW"/>
</dbReference>
<protein>
    <recommendedName>
        <fullName evidence="18">AAA+ ATPase domain-containing protein</fullName>
    </recommendedName>
</protein>